<reference evidence="1 2" key="1">
    <citation type="submission" date="2019-11" db="EMBL/GenBank/DDBJ databases">
        <title>Gastrointestinal microbiota of Peromyscus leucopus.</title>
        <authorList>
            <person name="Milovic A."/>
            <person name="Bassam K."/>
            <person name="Barbour A.G."/>
        </authorList>
    </citation>
    <scope>NUCLEOTIDE SEQUENCE [LARGE SCALE GENOMIC DNA]</scope>
    <source>
        <strain evidence="1 2">LL8</strain>
    </source>
</reference>
<accession>A0A9X4XB30</accession>
<dbReference type="RefSeq" id="WP_155692914.1">
    <property type="nucleotide sequence ID" value="NZ_WKKC01000030.1"/>
</dbReference>
<name>A0A9X4XB30_LACJH</name>
<comment type="caution">
    <text evidence="1">The sequence shown here is derived from an EMBL/GenBank/DDBJ whole genome shotgun (WGS) entry which is preliminary data.</text>
</comment>
<dbReference type="Proteomes" id="UP000488295">
    <property type="component" value="Unassembled WGS sequence"/>
</dbReference>
<dbReference type="EMBL" id="WKKC01000030">
    <property type="protein sequence ID" value="MTE03868.1"/>
    <property type="molecule type" value="Genomic_DNA"/>
</dbReference>
<gene>
    <name evidence="1" type="ORF">GJU95_08855</name>
</gene>
<proteinExistence type="predicted"/>
<evidence type="ECO:0000313" key="2">
    <source>
        <dbReference type="Proteomes" id="UP000488295"/>
    </source>
</evidence>
<evidence type="ECO:0000313" key="1">
    <source>
        <dbReference type="EMBL" id="MTE03868.1"/>
    </source>
</evidence>
<dbReference type="AlphaFoldDB" id="A0A9X4XB30"/>
<organism evidence="1 2">
    <name type="scientific">Lactobacillus johnsonii</name>
    <dbReference type="NCBI Taxonomy" id="33959"/>
    <lineage>
        <taxon>Bacteria</taxon>
        <taxon>Bacillati</taxon>
        <taxon>Bacillota</taxon>
        <taxon>Bacilli</taxon>
        <taxon>Lactobacillales</taxon>
        <taxon>Lactobacillaceae</taxon>
        <taxon>Lactobacillus</taxon>
    </lineage>
</organism>
<protein>
    <submittedName>
        <fullName evidence="1">Uncharacterized protein</fullName>
    </submittedName>
</protein>
<sequence length="47" mass="5461">MKLTLEGKPKEIQDILSFIHLQQETYLAVKGVDRASKESLFDSLKRR</sequence>